<dbReference type="Gene3D" id="2.120.10.70">
    <property type="entry name" value="Fucose-specific lectin"/>
    <property type="match status" value="1"/>
</dbReference>
<protein>
    <recommendedName>
        <fullName evidence="3">Fucose-specific lectin</fullName>
    </recommendedName>
</protein>
<name>A0A1C1CWD0_9EURO</name>
<dbReference type="OrthoDB" id="5243788at2759"/>
<accession>A0A1C1CWD0</accession>
<evidence type="ECO:0000313" key="1">
    <source>
        <dbReference type="EMBL" id="OCT52852.1"/>
    </source>
</evidence>
<dbReference type="AlphaFoldDB" id="A0A1C1CWD0"/>
<dbReference type="Proteomes" id="UP000094526">
    <property type="component" value="Unassembled WGS sequence"/>
</dbReference>
<reference evidence="2" key="1">
    <citation type="submission" date="2015-07" db="EMBL/GenBank/DDBJ databases">
        <authorList>
            <person name="Teixeira M.M."/>
            <person name="Souza R.C."/>
            <person name="Almeida L.G."/>
            <person name="Vicente V.A."/>
            <person name="de Hoog S."/>
            <person name="Bocca A.L."/>
            <person name="de Almeida S.R."/>
            <person name="Vasconcelos A.T."/>
            <person name="Felipe M.S."/>
        </authorList>
    </citation>
    <scope>NUCLEOTIDE SEQUENCE [LARGE SCALE GENOMIC DNA]</scope>
    <source>
        <strain evidence="2">KSF</strain>
    </source>
</reference>
<evidence type="ECO:0008006" key="3">
    <source>
        <dbReference type="Google" id="ProtNLM"/>
    </source>
</evidence>
<proteinExistence type="predicted"/>
<dbReference type="VEuPathDB" id="FungiDB:CLCR_10412"/>
<comment type="caution">
    <text evidence="1">The sequence shown here is derived from an EMBL/GenBank/DDBJ whole genome shotgun (WGS) entry which is preliminary data.</text>
</comment>
<dbReference type="EMBL" id="LGRB01000008">
    <property type="protein sequence ID" value="OCT52852.1"/>
    <property type="molecule type" value="Genomic_DNA"/>
</dbReference>
<dbReference type="VEuPathDB" id="FungiDB:G647_04193"/>
<sequence>MSQNVNFSPIRNPANPERVFVYRVAPTVQTLGYDQRTVGKGAANPRWNKDPTKLPSTRLLAASNIVTLNFDDVVHVYGVAQTSTLVSLLSPFTEVVGAETKAPHGALAGCAVTEGDAVQAWLAYQGSDGAKEPLMWTDVTDADAQDKPSTAKYPMSGTALSVFHDTKRYWLIYQNDDGKLVAQNEKDQIGSEIHGEKSNFIEKTPIGTCFIPGYKEGTLGRAIVYWVRLTNQANVLYRSHADITDAKTATWSDPKPATSAGQTVQPLAQIGVITENKTKSNWVYVAKEGKDNITAVSDPWQAKEE</sequence>
<evidence type="ECO:0000313" key="2">
    <source>
        <dbReference type="Proteomes" id="UP000094526"/>
    </source>
</evidence>
<keyword evidence="2" id="KW-1185">Reference proteome</keyword>
<organism evidence="1 2">
    <name type="scientific">Cladophialophora carrionii</name>
    <dbReference type="NCBI Taxonomy" id="86049"/>
    <lineage>
        <taxon>Eukaryota</taxon>
        <taxon>Fungi</taxon>
        <taxon>Dikarya</taxon>
        <taxon>Ascomycota</taxon>
        <taxon>Pezizomycotina</taxon>
        <taxon>Eurotiomycetes</taxon>
        <taxon>Chaetothyriomycetidae</taxon>
        <taxon>Chaetothyriales</taxon>
        <taxon>Herpotrichiellaceae</taxon>
        <taxon>Cladophialophora</taxon>
    </lineage>
</organism>
<gene>
    <name evidence="1" type="ORF">CLCR_10412</name>
</gene>